<evidence type="ECO:0000256" key="8">
    <source>
        <dbReference type="RuleBase" id="RU363043"/>
    </source>
</evidence>
<dbReference type="SUPFAM" id="SSF161098">
    <property type="entry name" value="MetI-like"/>
    <property type="match status" value="1"/>
</dbReference>
<dbReference type="PANTHER" id="PTHR43470">
    <property type="entry name" value="PHOSPHATE TRANSPORT SYSTEM PERMEASE PROTEIN PSTA-RELATED"/>
    <property type="match status" value="1"/>
</dbReference>
<comment type="caution">
    <text evidence="10">The sequence shown here is derived from an EMBL/GenBank/DDBJ whole genome shotgun (WGS) entry which is preliminary data.</text>
</comment>
<evidence type="ECO:0000256" key="1">
    <source>
        <dbReference type="ARBA" id="ARBA00004651"/>
    </source>
</evidence>
<dbReference type="InterPro" id="IPR035906">
    <property type="entry name" value="MetI-like_sf"/>
</dbReference>
<dbReference type="NCBIfam" id="TIGR00974">
    <property type="entry name" value="3a0107s02c"/>
    <property type="match status" value="1"/>
</dbReference>
<dbReference type="EMBL" id="JAGIYQ010000010">
    <property type="protein sequence ID" value="MBP0726347.1"/>
    <property type="molecule type" value="Genomic_DNA"/>
</dbReference>
<sequence length="304" mass="32774">MNAKTTDKVWTGVFYIIASLVVLLLLFLLVVILYKGWKFWDVNFLIGASSDTQAGGGIGAQLFNSFYILILTLIISVPIGLGAGIYLAEYAKSGRFLEFLRLCIETLASLPSIVVGLFGLLVFVTMTGWGYTLIGGALAITILNLPSLTRVCETALLDVPKISKEGSLGLGATKWQTIVKISIPSAIPQLITGVILAAGRIFGEAAALIYTAGLATPFLNGSAPINTPLNPFNIFRPAETLAVHIWKLNSEGIVPDAQAIASKSAAVLIVMVLVFNLCARLFAKYLHRRFTGTKRKSKFIKRPL</sequence>
<feature type="transmembrane region" description="Helical" evidence="8">
    <location>
        <begin position="66"/>
        <end position="87"/>
    </location>
</feature>
<dbReference type="GO" id="GO:0005315">
    <property type="term" value="F:phosphate transmembrane transporter activity"/>
    <property type="evidence" value="ECO:0007669"/>
    <property type="project" value="InterPro"/>
</dbReference>
<comment type="subcellular location">
    <subcellularLocation>
        <location evidence="1 8">Cell membrane</location>
        <topology evidence="1 8">Multi-pass membrane protein</topology>
    </subcellularLocation>
</comment>
<keyword evidence="6 8" id="KW-1133">Transmembrane helix</keyword>
<feature type="transmembrane region" description="Helical" evidence="8">
    <location>
        <begin position="190"/>
        <end position="212"/>
    </location>
</feature>
<gene>
    <name evidence="10" type="primary">pstA</name>
    <name evidence="10" type="ORF">J5Y03_14390</name>
</gene>
<name>A0A940SHM5_9BACI</name>
<feature type="domain" description="ABC transmembrane type-1" evidence="9">
    <location>
        <begin position="62"/>
        <end position="279"/>
    </location>
</feature>
<evidence type="ECO:0000259" key="9">
    <source>
        <dbReference type="PROSITE" id="PS50928"/>
    </source>
</evidence>
<evidence type="ECO:0000256" key="3">
    <source>
        <dbReference type="ARBA" id="ARBA00022448"/>
    </source>
</evidence>
<reference evidence="10" key="1">
    <citation type="submission" date="2021-04" db="EMBL/GenBank/DDBJ databases">
        <title>Genome seq and assembly of Bacillus sp.</title>
        <authorList>
            <person name="Chhetri G."/>
        </authorList>
    </citation>
    <scope>NUCLEOTIDE SEQUENCE</scope>
    <source>
        <strain evidence="10">RG28</strain>
    </source>
</reference>
<keyword evidence="3" id="KW-0813">Transport</keyword>
<dbReference type="PANTHER" id="PTHR43470:SF4">
    <property type="entry name" value="ABC TRANSPORTER PERMEASE PROTEIN YQGI-RELATED"/>
    <property type="match status" value="1"/>
</dbReference>
<evidence type="ECO:0000256" key="7">
    <source>
        <dbReference type="ARBA" id="ARBA00023136"/>
    </source>
</evidence>
<evidence type="ECO:0000256" key="6">
    <source>
        <dbReference type="ARBA" id="ARBA00022989"/>
    </source>
</evidence>
<feature type="transmembrane region" description="Helical" evidence="8">
    <location>
        <begin position="99"/>
        <end position="123"/>
    </location>
</feature>
<evidence type="ECO:0000256" key="2">
    <source>
        <dbReference type="ARBA" id="ARBA00007069"/>
    </source>
</evidence>
<evidence type="ECO:0000313" key="11">
    <source>
        <dbReference type="Proteomes" id="UP000682134"/>
    </source>
</evidence>
<dbReference type="Gene3D" id="1.10.3720.10">
    <property type="entry name" value="MetI-like"/>
    <property type="match status" value="1"/>
</dbReference>
<feature type="transmembrane region" description="Helical" evidence="8">
    <location>
        <begin position="265"/>
        <end position="286"/>
    </location>
</feature>
<organism evidence="10 11">
    <name type="scientific">Gottfriedia endophytica</name>
    <dbReference type="NCBI Taxonomy" id="2820819"/>
    <lineage>
        <taxon>Bacteria</taxon>
        <taxon>Bacillati</taxon>
        <taxon>Bacillota</taxon>
        <taxon>Bacilli</taxon>
        <taxon>Bacillales</taxon>
        <taxon>Bacillaceae</taxon>
        <taxon>Gottfriedia</taxon>
    </lineage>
</organism>
<dbReference type="InterPro" id="IPR005672">
    <property type="entry name" value="Phosphate_PstA"/>
</dbReference>
<dbReference type="Proteomes" id="UP000682134">
    <property type="component" value="Unassembled WGS sequence"/>
</dbReference>
<keyword evidence="11" id="KW-1185">Reference proteome</keyword>
<dbReference type="GO" id="GO:0035435">
    <property type="term" value="P:phosphate ion transmembrane transport"/>
    <property type="evidence" value="ECO:0007669"/>
    <property type="project" value="InterPro"/>
</dbReference>
<evidence type="ECO:0000313" key="10">
    <source>
        <dbReference type="EMBL" id="MBP0726347.1"/>
    </source>
</evidence>
<keyword evidence="5 8" id="KW-0812">Transmembrane</keyword>
<dbReference type="RefSeq" id="WP_209406688.1">
    <property type="nucleotide sequence ID" value="NZ_JAGIYQ010000010.1"/>
</dbReference>
<dbReference type="AlphaFoldDB" id="A0A940SHM5"/>
<dbReference type="InterPro" id="IPR000515">
    <property type="entry name" value="MetI-like"/>
</dbReference>
<evidence type="ECO:0000256" key="5">
    <source>
        <dbReference type="ARBA" id="ARBA00022692"/>
    </source>
</evidence>
<protein>
    <recommendedName>
        <fullName evidence="8">Phosphate transport system permease protein PstA</fullName>
    </recommendedName>
</protein>
<proteinExistence type="inferred from homology"/>
<dbReference type="CDD" id="cd06261">
    <property type="entry name" value="TM_PBP2"/>
    <property type="match status" value="1"/>
</dbReference>
<dbReference type="Pfam" id="PF00528">
    <property type="entry name" value="BPD_transp_1"/>
    <property type="match status" value="1"/>
</dbReference>
<keyword evidence="7 8" id="KW-0472">Membrane</keyword>
<keyword evidence="4 8" id="KW-1003">Cell membrane</keyword>
<feature type="transmembrane region" description="Helical" evidence="8">
    <location>
        <begin position="129"/>
        <end position="148"/>
    </location>
</feature>
<accession>A0A940SHM5</accession>
<dbReference type="PROSITE" id="PS50928">
    <property type="entry name" value="ABC_TM1"/>
    <property type="match status" value="1"/>
</dbReference>
<evidence type="ECO:0000256" key="4">
    <source>
        <dbReference type="ARBA" id="ARBA00022475"/>
    </source>
</evidence>
<comment type="similarity">
    <text evidence="2 8">Belongs to the binding-protein-dependent transport system permease family. CysTW subfamily.</text>
</comment>
<dbReference type="GO" id="GO:0005886">
    <property type="term" value="C:plasma membrane"/>
    <property type="evidence" value="ECO:0007669"/>
    <property type="project" value="UniProtKB-SubCell"/>
</dbReference>
<feature type="transmembrane region" description="Helical" evidence="8">
    <location>
        <begin position="12"/>
        <end position="34"/>
    </location>
</feature>